<dbReference type="Pfam" id="PF13416">
    <property type="entry name" value="SBP_bac_8"/>
    <property type="match status" value="1"/>
</dbReference>
<dbReference type="PANTHER" id="PTHR30222:SF2">
    <property type="entry name" value="ABC TRANSPORTER SUBSTRATE-BINDING PROTEIN"/>
    <property type="match status" value="1"/>
</dbReference>
<dbReference type="InterPro" id="IPR006059">
    <property type="entry name" value="SBP"/>
</dbReference>
<keyword evidence="4" id="KW-1185">Reference proteome</keyword>
<gene>
    <name evidence="3" type="ORF">RYS15_04470</name>
</gene>
<dbReference type="Proteomes" id="UP001269819">
    <property type="component" value="Unassembled WGS sequence"/>
</dbReference>
<dbReference type="Gene3D" id="3.40.190.10">
    <property type="entry name" value="Periplasmic binding protein-like II"/>
    <property type="match status" value="2"/>
</dbReference>
<organism evidence="3 4">
    <name type="scientific">Marinobacter xestospongiae</name>
    <dbReference type="NCBI Taxonomy" id="994319"/>
    <lineage>
        <taxon>Bacteria</taxon>
        <taxon>Pseudomonadati</taxon>
        <taxon>Pseudomonadota</taxon>
        <taxon>Gammaproteobacteria</taxon>
        <taxon>Pseudomonadales</taxon>
        <taxon>Marinobacteraceae</taxon>
        <taxon>Marinobacter</taxon>
    </lineage>
</organism>
<protein>
    <submittedName>
        <fullName evidence="3">ABC transporter substrate-binding protein</fullName>
    </submittedName>
</protein>
<feature type="chain" id="PRO_5045411226" evidence="2">
    <location>
        <begin position="29"/>
        <end position="381"/>
    </location>
</feature>
<dbReference type="RefSeq" id="WP_316972784.1">
    <property type="nucleotide sequence ID" value="NZ_JAWIIJ010000002.1"/>
</dbReference>
<accession>A0ABU3VUG8</accession>
<keyword evidence="1 2" id="KW-0732">Signal</keyword>
<evidence type="ECO:0000313" key="3">
    <source>
        <dbReference type="EMBL" id="MDV2077921.1"/>
    </source>
</evidence>
<sequence length="381" mass="41908">MTCDRKRTKRPSVWLAALGWLLAAPVAAESGAESPAPLTVLTWGGAYEASQRQAYFAAFTDATGIPISTVHYDGGLADLRRHLASGDVTWDLVDMVYADALAACDAGLLEPLPVDLLAPSPTGVAAREDFLPGAITRCGVAHLVFSTVLAFDERAFPGVKPGSVADFFDLERFPGKRALRRVPVGLMEWALLSYQVPRQQLYNLLSTERGFDLAFRRLDQIRPHLRWWTSGDQPARWLESGEVAMASGFNGRFFHAQVARGAPITVIWDGQLLDYNSWAILRGSDQVAEARRFIRHATRTEAMAALASLISYGPTRYSAQQRVGRHRASGVAMAPHLPTAPSHLSGAIDRDHDWYARTARLRARRFEAWLKRDGEAQGGAD</sequence>
<reference evidence="3 4" key="1">
    <citation type="submission" date="2023-10" db="EMBL/GenBank/DDBJ databases">
        <title>Characteristics and mechanism of a salt-tolerant marine origin heterotrophic nitrifying- aerobic denitrifying bacteria Marinobacter xestospongiae HN1.</title>
        <authorList>
            <person name="Qi R."/>
        </authorList>
    </citation>
    <scope>NUCLEOTIDE SEQUENCE [LARGE SCALE GENOMIC DNA]</scope>
    <source>
        <strain evidence="3 4">HN1</strain>
    </source>
</reference>
<feature type="signal peptide" evidence="2">
    <location>
        <begin position="1"/>
        <end position="28"/>
    </location>
</feature>
<comment type="caution">
    <text evidence="3">The sequence shown here is derived from an EMBL/GenBank/DDBJ whole genome shotgun (WGS) entry which is preliminary data.</text>
</comment>
<name>A0ABU3VUG8_9GAMM</name>
<evidence type="ECO:0000313" key="4">
    <source>
        <dbReference type="Proteomes" id="UP001269819"/>
    </source>
</evidence>
<dbReference type="CDD" id="cd13589">
    <property type="entry name" value="PBP2_polyamine_RpCGA009"/>
    <property type="match status" value="1"/>
</dbReference>
<evidence type="ECO:0000256" key="1">
    <source>
        <dbReference type="ARBA" id="ARBA00022729"/>
    </source>
</evidence>
<dbReference type="PANTHER" id="PTHR30222">
    <property type="entry name" value="SPERMIDINE/PUTRESCINE-BINDING PERIPLASMIC PROTEIN"/>
    <property type="match status" value="1"/>
</dbReference>
<dbReference type="SUPFAM" id="SSF53850">
    <property type="entry name" value="Periplasmic binding protein-like II"/>
    <property type="match status" value="1"/>
</dbReference>
<proteinExistence type="predicted"/>
<dbReference type="EMBL" id="JAWIIJ010000002">
    <property type="protein sequence ID" value="MDV2077921.1"/>
    <property type="molecule type" value="Genomic_DNA"/>
</dbReference>
<evidence type="ECO:0000256" key="2">
    <source>
        <dbReference type="SAM" id="SignalP"/>
    </source>
</evidence>